<dbReference type="EMBL" id="BNCK01000005">
    <property type="protein sequence ID" value="GHF94958.1"/>
    <property type="molecule type" value="Genomic_DNA"/>
</dbReference>
<reference evidence="1" key="1">
    <citation type="journal article" date="2014" name="Int. J. Syst. Evol. Microbiol.">
        <title>Complete genome sequence of Corynebacterium casei LMG S-19264T (=DSM 44701T), isolated from a smear-ripened cheese.</title>
        <authorList>
            <consortium name="US DOE Joint Genome Institute (JGI-PGF)"/>
            <person name="Walter F."/>
            <person name="Albersmeier A."/>
            <person name="Kalinowski J."/>
            <person name="Ruckert C."/>
        </authorList>
    </citation>
    <scope>NUCLEOTIDE SEQUENCE</scope>
    <source>
        <strain evidence="1">KCTC 42731</strain>
    </source>
</reference>
<name>A0A919EMC9_9GAMM</name>
<evidence type="ECO:0000313" key="2">
    <source>
        <dbReference type="Proteomes" id="UP000623842"/>
    </source>
</evidence>
<gene>
    <name evidence="1" type="ORF">GCM10017161_24080</name>
</gene>
<organism evidence="1 2">
    <name type="scientific">Thalassotalea marina</name>
    <dbReference type="NCBI Taxonomy" id="1673741"/>
    <lineage>
        <taxon>Bacteria</taxon>
        <taxon>Pseudomonadati</taxon>
        <taxon>Pseudomonadota</taxon>
        <taxon>Gammaproteobacteria</taxon>
        <taxon>Alteromonadales</taxon>
        <taxon>Colwelliaceae</taxon>
        <taxon>Thalassotalea</taxon>
    </lineage>
</organism>
<dbReference type="NCBIfam" id="NF038336">
    <property type="entry name" value="YjiT_fam"/>
    <property type="match status" value="1"/>
</dbReference>
<sequence>MNISSSTQPLTGICDLQQWEREFLDVSPRQSLLGKPIWAYKVTDEELTSLRLKLKNMLGGKSPSVVFNASIIFDKLFVLYSATWLQRNYGGGRDKWQPLFDSLGIRDYRPYYQSSVRGAVERGLDSWKQTIFDTTRDEYFATLFCQGGFPRAILTGENETHLRQYLINLIEEYSRFHLSKSSYELAAESLHNLPKSLQQDSLAKLAASLLDDLILLRDEHHLYAVKDPVLELDAKKPKWKNDLKFLLDDDEATELMRVLLRRASSIVKREKHPIRVTRFLREGQEGWHIEALIHLNATINPDDLNEQLENTELPKFFDMYSISSTLERKLSASFNLKTDGAERWQVSRKTVNYFGEPAQNELSFELWSEDKKLTSNIYYRGEALSNEMPWIFASASKGLMFVGQGSVKSHNEKVYIVSTAEPVASNALSTVEHVGTIAGSERSIYEVYGSAKVSTIHGSFKVITDCVSTNVVLCQVKGSLEPLAVDDKVYKGLPTLLSNLDGNIAEIPVEELFWKSKEQDKVSAWQADNVFGRGNVIWSKDGDILWQSNLNVIPEKSSFTHHLNATGRLEVNVINFKNDGVALCQSQERWLRSVEPAILGQRLDIQLPNGIAASVSADLRWPNSGSLSFEIPTGQNGLCLISHTGRPVTKYQRTCIDDLYRCSLKVVCDNESAIWGFKINAVLIKENRGEQRDEIKVSLNEHLRFGNVEISPVMLIDCQVLIKLANTLYAQSDDTWDFISFRVENKALGYSSNLAKIFPDRHLAIPVSNERRSKEKFFISNIHAHKHPDSINLKLRPMWKLNESEVVMDVEYDEQNRKSFVVPKDLQTGPWLVFADPEHKVQPTVVTVFGENVDFDETLSCAIKSNDLKWFHDVLRLMEQDPTHKAWNELEIFIDALSLVRANTFNVFIHMVNYPKLFALLLFRKSEQEWFEDVWKLQNQLPFSWFCLDLEHWYSAMDSLIARIERDVSSLGLDVVLSQQLMMMQIEDFLEKLSSKGEGFATIADILRYKKTGKTCDWIKNHNDDWKLNQFDSFHMAKKELFERQNGKFICRIQSARKDEEFRHELKPNLMRAVLPQKLFCLLISQTLPEHVYKNQFFMLELPVLTAYWAAGHLDSEDDFPVSYKPFGRFLQVAISRLLSEDREWVHKAYSLALQASFLISKD</sequence>
<dbReference type="AlphaFoldDB" id="A0A919EMC9"/>
<protein>
    <submittedName>
        <fullName evidence="1">Uncharacterized protein</fullName>
    </submittedName>
</protein>
<keyword evidence="2" id="KW-1185">Reference proteome</keyword>
<evidence type="ECO:0000313" key="1">
    <source>
        <dbReference type="EMBL" id="GHF94958.1"/>
    </source>
</evidence>
<accession>A0A919EMC9</accession>
<reference evidence="1" key="2">
    <citation type="submission" date="2020-09" db="EMBL/GenBank/DDBJ databases">
        <authorList>
            <person name="Sun Q."/>
            <person name="Kim S."/>
        </authorList>
    </citation>
    <scope>NUCLEOTIDE SEQUENCE</scope>
    <source>
        <strain evidence="1">KCTC 42731</strain>
    </source>
</reference>
<dbReference type="InterPro" id="IPR047879">
    <property type="entry name" value="YjiT"/>
</dbReference>
<dbReference type="Proteomes" id="UP000623842">
    <property type="component" value="Unassembled WGS sequence"/>
</dbReference>
<proteinExistence type="predicted"/>
<comment type="caution">
    <text evidence="1">The sequence shown here is derived from an EMBL/GenBank/DDBJ whole genome shotgun (WGS) entry which is preliminary data.</text>
</comment>
<dbReference type="RefSeq" id="WP_189770858.1">
    <property type="nucleotide sequence ID" value="NZ_BNCK01000005.1"/>
</dbReference>